<sequence length="96" mass="10378">MKVAYPPGVLAGRRRPLVAAADQQGGQDDQAAEDRHSDRRGELSGKSTRAVQRCLDHGHTRSFRPKGHVESPELVHCRGPRAPRSAAAKFAEVLSG</sequence>
<gene>
    <name evidence="2" type="ORF">Sru01_26040</name>
</gene>
<accession>A0A919V0M9</accession>
<evidence type="ECO:0000313" key="2">
    <source>
        <dbReference type="EMBL" id="GII77622.1"/>
    </source>
</evidence>
<feature type="compositionally biased region" description="Basic and acidic residues" evidence="1">
    <location>
        <begin position="67"/>
        <end position="76"/>
    </location>
</feature>
<feature type="compositionally biased region" description="Low complexity" evidence="1">
    <location>
        <begin position="19"/>
        <end position="29"/>
    </location>
</feature>
<dbReference type="AlphaFoldDB" id="A0A919V0M9"/>
<evidence type="ECO:0000256" key="1">
    <source>
        <dbReference type="SAM" id="MobiDB-lite"/>
    </source>
</evidence>
<evidence type="ECO:0000313" key="3">
    <source>
        <dbReference type="Proteomes" id="UP000655287"/>
    </source>
</evidence>
<dbReference type="EMBL" id="BOOU01000036">
    <property type="protein sequence ID" value="GII77622.1"/>
    <property type="molecule type" value="Genomic_DNA"/>
</dbReference>
<proteinExistence type="predicted"/>
<keyword evidence="3" id="KW-1185">Reference proteome</keyword>
<protein>
    <submittedName>
        <fullName evidence="2">Uncharacterized protein</fullName>
    </submittedName>
</protein>
<comment type="caution">
    <text evidence="2">The sequence shown here is derived from an EMBL/GenBank/DDBJ whole genome shotgun (WGS) entry which is preliminary data.</text>
</comment>
<organism evidence="2 3">
    <name type="scientific">Sphaerisporangium rufum</name>
    <dbReference type="NCBI Taxonomy" id="1381558"/>
    <lineage>
        <taxon>Bacteria</taxon>
        <taxon>Bacillati</taxon>
        <taxon>Actinomycetota</taxon>
        <taxon>Actinomycetes</taxon>
        <taxon>Streptosporangiales</taxon>
        <taxon>Streptosporangiaceae</taxon>
        <taxon>Sphaerisporangium</taxon>
    </lineage>
</organism>
<feature type="region of interest" description="Disordered" evidence="1">
    <location>
        <begin position="1"/>
        <end position="82"/>
    </location>
</feature>
<name>A0A919V0M9_9ACTN</name>
<dbReference type="Proteomes" id="UP000655287">
    <property type="component" value="Unassembled WGS sequence"/>
</dbReference>
<reference evidence="2" key="1">
    <citation type="submission" date="2021-01" db="EMBL/GenBank/DDBJ databases">
        <title>Whole genome shotgun sequence of Sphaerisporangium rufum NBRC 109079.</title>
        <authorList>
            <person name="Komaki H."/>
            <person name="Tamura T."/>
        </authorList>
    </citation>
    <scope>NUCLEOTIDE SEQUENCE</scope>
    <source>
        <strain evidence="2">NBRC 109079</strain>
    </source>
</reference>
<feature type="compositionally biased region" description="Basic and acidic residues" evidence="1">
    <location>
        <begin position="32"/>
        <end position="43"/>
    </location>
</feature>